<sequence length="154" mass="16192">MARDSVRSVRRGAVAVAFLGGLSLAVPVALLADNERVYGAPRLSYADERAAGYDPGHQRPGARATDAPARVIDVVASGFSPYETVDLQLSGSTAVFDRGEADAQGVFRYRFQVPPLPDGTHVLSVVGTKQAGRPSDPASWSGHHVATYAFTVPG</sequence>
<proteinExistence type="predicted"/>
<name>A0ABU2JCQ0_9ACTN</name>
<evidence type="ECO:0000313" key="2">
    <source>
        <dbReference type="Proteomes" id="UP001183176"/>
    </source>
</evidence>
<comment type="caution">
    <text evidence="1">The sequence shown here is derived from an EMBL/GenBank/DDBJ whole genome shotgun (WGS) entry which is preliminary data.</text>
</comment>
<protein>
    <submittedName>
        <fullName evidence="1">Uncharacterized protein</fullName>
    </submittedName>
</protein>
<dbReference type="RefSeq" id="WP_311423866.1">
    <property type="nucleotide sequence ID" value="NZ_JAVREH010000021.1"/>
</dbReference>
<gene>
    <name evidence="1" type="ORF">RM423_15075</name>
</gene>
<reference evidence="2" key="1">
    <citation type="submission" date="2023-07" db="EMBL/GenBank/DDBJ databases">
        <title>30 novel species of actinomycetes from the DSMZ collection.</title>
        <authorList>
            <person name="Nouioui I."/>
        </authorList>
    </citation>
    <scope>NUCLEOTIDE SEQUENCE [LARGE SCALE GENOMIC DNA]</scope>
    <source>
        <strain evidence="2">DSM 44399</strain>
    </source>
</reference>
<accession>A0ABU2JCQ0</accession>
<dbReference type="EMBL" id="JAVREH010000021">
    <property type="protein sequence ID" value="MDT0262717.1"/>
    <property type="molecule type" value="Genomic_DNA"/>
</dbReference>
<evidence type="ECO:0000313" key="1">
    <source>
        <dbReference type="EMBL" id="MDT0262717.1"/>
    </source>
</evidence>
<keyword evidence="2" id="KW-1185">Reference proteome</keyword>
<dbReference type="Proteomes" id="UP001183176">
    <property type="component" value="Unassembled WGS sequence"/>
</dbReference>
<organism evidence="1 2">
    <name type="scientific">Jatrophihabitans lederbergiae</name>
    <dbReference type="NCBI Taxonomy" id="3075547"/>
    <lineage>
        <taxon>Bacteria</taxon>
        <taxon>Bacillati</taxon>
        <taxon>Actinomycetota</taxon>
        <taxon>Actinomycetes</taxon>
        <taxon>Jatrophihabitantales</taxon>
        <taxon>Jatrophihabitantaceae</taxon>
        <taxon>Jatrophihabitans</taxon>
    </lineage>
</organism>